<proteinExistence type="predicted"/>
<accession>A0ABT2N9Z1</accession>
<name>A0ABT2N9Z1_9CYAN</name>
<organism evidence="1 2">
    <name type="scientific">Laspinema olomoucense D3b</name>
    <dbReference type="NCBI Taxonomy" id="2953688"/>
    <lineage>
        <taxon>Bacteria</taxon>
        <taxon>Bacillati</taxon>
        <taxon>Cyanobacteriota</taxon>
        <taxon>Cyanophyceae</taxon>
        <taxon>Oscillatoriophycideae</taxon>
        <taxon>Oscillatoriales</taxon>
        <taxon>Laspinemataceae</taxon>
        <taxon>Laspinema</taxon>
        <taxon>Laspinema olomoucense</taxon>
    </lineage>
</organism>
<dbReference type="RefSeq" id="WP_261236242.1">
    <property type="nucleotide sequence ID" value="NZ_JAMXFA010000023.1"/>
</dbReference>
<comment type="caution">
    <text evidence="1">The sequence shown here is derived from an EMBL/GenBank/DDBJ whole genome shotgun (WGS) entry which is preliminary data.</text>
</comment>
<evidence type="ECO:0000313" key="2">
    <source>
        <dbReference type="Proteomes" id="UP001525961"/>
    </source>
</evidence>
<dbReference type="EMBL" id="JAMXFA010000023">
    <property type="protein sequence ID" value="MCT7979507.1"/>
    <property type="molecule type" value="Genomic_DNA"/>
</dbReference>
<evidence type="ECO:0000313" key="1">
    <source>
        <dbReference type="EMBL" id="MCT7979507.1"/>
    </source>
</evidence>
<evidence type="ECO:0008006" key="3">
    <source>
        <dbReference type="Google" id="ProtNLM"/>
    </source>
</evidence>
<gene>
    <name evidence="1" type="ORF">NG792_17465</name>
</gene>
<reference evidence="1 2" key="1">
    <citation type="journal article" date="2022" name="Front. Microbiol.">
        <title>High genomic differentiation and limited gene flow indicate recent cryptic speciation within the genus Laspinema (cyanobacteria).</title>
        <authorList>
            <person name="Stanojkovic A."/>
            <person name="Skoupy S."/>
            <person name="Skaloud P."/>
            <person name="Dvorak P."/>
        </authorList>
    </citation>
    <scope>NUCLEOTIDE SEQUENCE [LARGE SCALE GENOMIC DNA]</scope>
    <source>
        <strain evidence="1 2">D3b</strain>
    </source>
</reference>
<protein>
    <recommendedName>
        <fullName evidence="3">Secreted protein</fullName>
    </recommendedName>
</protein>
<sequence>MVLPLKVWVIFSSGLGTRTTDHDRCRFSPLFPAIAQCCQRFGGTCLHSIPEGCQQRSLRRNASDKVAVRAIASANLRSPLSNF</sequence>
<dbReference type="Proteomes" id="UP001525961">
    <property type="component" value="Unassembled WGS sequence"/>
</dbReference>
<keyword evidence="2" id="KW-1185">Reference proteome</keyword>